<feature type="compositionally biased region" description="Polar residues" evidence="1">
    <location>
        <begin position="643"/>
        <end position="659"/>
    </location>
</feature>
<feature type="compositionally biased region" description="Polar residues" evidence="1">
    <location>
        <begin position="19"/>
        <end position="29"/>
    </location>
</feature>
<sequence length="671" mass="73692">MPNPLSPLSSASLNRQNLSSLTSGLSSPVKNIEPLQSVDSDSAPVTAFSSSPFESNVSGPTRTSTQSDHSPSKTRGHSRMSPSKPFQIHEDEETETVPSPTFQFSSPGKKSVLSASDEVSPSKVPLPESSPVKTQTMTLRDLPDFKKPSMPASQYGNDFDTQSVMSDDTCFSNFSAVPNADMTTFARLGNRSPTRRMEAPTPSHTVFATPATSRRQRLASPSSRRHHQAVQDEENDTTNLLLDFTSEFGPVPGAAHSPAKSNTEPNLLSFINNQRNPSPAKSQRTPGTSRKMLNLLDFELPPQPTPRSVPSITVRELESLKSSYLSEISSLKASLSGRDAEVASLKRAVGDAERRAGEAMETTREERNRAEHAETEKIEWEKKGKEIEQVLKSVKEEFLQEEREKDDLQQRLEESNRAREDAELRLAEALTKANVAQSEVGSAIGDAPATEALVAQRVAQQLDEKMENLARELHSVYKKKHETKVATLKKTYEARSEKKCHELQVKIDELGRQVEELQASKDATLSEELPAGLMHGSRERAAEVARLDEQKSEIEEQKARIAGLLNEVSSVKSSHDFLLQELERERVEKGELVAAVDEMLLLQADAGATPGAAEVVEDFRRSISRPTGLRTPSVASESKIGRANSSIPSRSGSTKSRMMSNIERMGGKANE</sequence>
<protein>
    <submittedName>
        <fullName evidence="2">Uncharacterized protein</fullName>
    </submittedName>
</protein>
<feature type="region of interest" description="Disordered" evidence="1">
    <location>
        <begin position="622"/>
        <end position="671"/>
    </location>
</feature>
<evidence type="ECO:0000313" key="2">
    <source>
        <dbReference type="EMBL" id="KAB8338736.1"/>
    </source>
</evidence>
<feature type="compositionally biased region" description="Polar residues" evidence="1">
    <location>
        <begin position="151"/>
        <end position="160"/>
    </location>
</feature>
<dbReference type="EMBL" id="VIBQ01000010">
    <property type="protein sequence ID" value="KAB8338736.1"/>
    <property type="molecule type" value="Genomic_DNA"/>
</dbReference>
<comment type="caution">
    <text evidence="2">The sequence shown here is derived from an EMBL/GenBank/DDBJ whole genome shotgun (WGS) entry which is preliminary data.</text>
</comment>
<organism evidence="2 3">
    <name type="scientific">Carpinus fangiana</name>
    <dbReference type="NCBI Taxonomy" id="176857"/>
    <lineage>
        <taxon>Eukaryota</taxon>
        <taxon>Viridiplantae</taxon>
        <taxon>Streptophyta</taxon>
        <taxon>Embryophyta</taxon>
        <taxon>Tracheophyta</taxon>
        <taxon>Spermatophyta</taxon>
        <taxon>Magnoliopsida</taxon>
        <taxon>eudicotyledons</taxon>
        <taxon>Gunneridae</taxon>
        <taxon>Pentapetalae</taxon>
        <taxon>rosids</taxon>
        <taxon>fabids</taxon>
        <taxon>Fagales</taxon>
        <taxon>Betulaceae</taxon>
        <taxon>Carpinus</taxon>
    </lineage>
</organism>
<feature type="region of interest" description="Disordered" evidence="1">
    <location>
        <begin position="353"/>
        <end position="375"/>
    </location>
</feature>
<dbReference type="AlphaFoldDB" id="A0A5N6KQ02"/>
<gene>
    <name evidence="2" type="ORF">FH972_021681</name>
</gene>
<feature type="compositionally biased region" description="Polar residues" evidence="1">
    <location>
        <begin position="47"/>
        <end position="69"/>
    </location>
</feature>
<evidence type="ECO:0000256" key="1">
    <source>
        <dbReference type="SAM" id="MobiDB-lite"/>
    </source>
</evidence>
<evidence type="ECO:0000313" key="3">
    <source>
        <dbReference type="Proteomes" id="UP000327013"/>
    </source>
</evidence>
<dbReference type="InterPro" id="IPR024312">
    <property type="entry name" value="TACC_fungi"/>
</dbReference>
<dbReference type="Proteomes" id="UP000327013">
    <property type="component" value="Unassembled WGS sequence"/>
</dbReference>
<reference evidence="2 3" key="1">
    <citation type="submission" date="2019-06" db="EMBL/GenBank/DDBJ databases">
        <title>A chromosomal-level reference genome of Carpinus fangiana (Coryloideae, Betulaceae).</title>
        <authorList>
            <person name="Yang X."/>
            <person name="Wang Z."/>
            <person name="Zhang L."/>
            <person name="Hao G."/>
            <person name="Liu J."/>
            <person name="Yang Y."/>
        </authorList>
    </citation>
    <scope>NUCLEOTIDE SEQUENCE [LARGE SCALE GENOMIC DNA]</scope>
    <source>
        <strain evidence="2">Cfa_2016G</strain>
        <tissue evidence="2">Leaf</tissue>
    </source>
</reference>
<keyword evidence="3" id="KW-1185">Reference proteome</keyword>
<feature type="region of interest" description="Disordered" evidence="1">
    <location>
        <begin position="19"/>
        <end position="160"/>
    </location>
</feature>
<proteinExistence type="predicted"/>
<feature type="region of interest" description="Disordered" evidence="1">
    <location>
        <begin position="211"/>
        <end position="236"/>
    </location>
</feature>
<feature type="compositionally biased region" description="Polar residues" evidence="1">
    <location>
        <begin position="259"/>
        <end position="287"/>
    </location>
</feature>
<name>A0A5N6KQ02_9ROSI</name>
<accession>A0A5N6KQ02</accession>
<dbReference type="Pfam" id="PF12709">
    <property type="entry name" value="Fungal_TACC"/>
    <property type="match status" value="1"/>
</dbReference>
<feature type="compositionally biased region" description="Polar residues" evidence="1">
    <location>
        <begin position="96"/>
        <end position="119"/>
    </location>
</feature>
<feature type="region of interest" description="Disordered" evidence="1">
    <location>
        <begin position="251"/>
        <end position="287"/>
    </location>
</feature>
<dbReference type="OrthoDB" id="5367584at2759"/>